<dbReference type="PROSITE" id="PS50931">
    <property type="entry name" value="HTH_LYSR"/>
    <property type="match status" value="1"/>
</dbReference>
<evidence type="ECO:0000313" key="8">
    <source>
        <dbReference type="Proteomes" id="UP000193495"/>
    </source>
</evidence>
<keyword evidence="4" id="KW-0804">Transcription</keyword>
<dbReference type="InterPro" id="IPR036390">
    <property type="entry name" value="WH_DNA-bd_sf"/>
</dbReference>
<evidence type="ECO:0000256" key="1">
    <source>
        <dbReference type="ARBA" id="ARBA00009437"/>
    </source>
</evidence>
<dbReference type="EMBL" id="FWFY01000021">
    <property type="protein sequence ID" value="SLN71449.1"/>
    <property type="molecule type" value="Genomic_DNA"/>
</dbReference>
<proteinExistence type="inferred from homology"/>
<dbReference type="SUPFAM" id="SSF53850">
    <property type="entry name" value="Periplasmic binding protein-like II"/>
    <property type="match status" value="1"/>
</dbReference>
<organism evidence="7 8">
    <name type="scientific">Limimaricola soesokkakensis</name>
    <dbReference type="NCBI Taxonomy" id="1343159"/>
    <lineage>
        <taxon>Bacteria</taxon>
        <taxon>Pseudomonadati</taxon>
        <taxon>Pseudomonadota</taxon>
        <taxon>Alphaproteobacteria</taxon>
        <taxon>Rhodobacterales</taxon>
        <taxon>Paracoccaceae</taxon>
        <taxon>Limimaricola</taxon>
    </lineage>
</organism>
<evidence type="ECO:0000313" key="7">
    <source>
        <dbReference type="EMBL" id="SLN71449.1"/>
    </source>
</evidence>
<dbReference type="AlphaFoldDB" id="A0A1X7A5U2"/>
<dbReference type="OrthoDB" id="9811588at2"/>
<dbReference type="Gene3D" id="1.10.10.10">
    <property type="entry name" value="Winged helix-like DNA-binding domain superfamily/Winged helix DNA-binding domain"/>
    <property type="match status" value="1"/>
</dbReference>
<name>A0A1X7A5U2_9RHOB</name>
<dbReference type="RefSeq" id="WP_085897919.1">
    <property type="nucleotide sequence ID" value="NZ_FWFY01000021.1"/>
</dbReference>
<protein>
    <submittedName>
        <fullName evidence="6">DNA-binding transcriptional LysR family regulator</fullName>
    </submittedName>
    <submittedName>
        <fullName evidence="7">HTH-type transcriptional activator AllS</fullName>
    </submittedName>
</protein>
<accession>A0A1X7A5U2</accession>
<dbReference type="PRINTS" id="PR00039">
    <property type="entry name" value="HTHLYSR"/>
</dbReference>
<gene>
    <name evidence="7" type="primary">allS_2</name>
    <name evidence="6" type="ORF">CLV79_1225</name>
    <name evidence="7" type="ORF">LOS8367_03627</name>
</gene>
<dbReference type="GO" id="GO:0003677">
    <property type="term" value="F:DNA binding"/>
    <property type="evidence" value="ECO:0007669"/>
    <property type="project" value="UniProtKB-KW"/>
</dbReference>
<dbReference type="Proteomes" id="UP000193495">
    <property type="component" value="Unassembled WGS sequence"/>
</dbReference>
<evidence type="ECO:0000259" key="5">
    <source>
        <dbReference type="PROSITE" id="PS50931"/>
    </source>
</evidence>
<keyword evidence="3 6" id="KW-0238">DNA-binding</keyword>
<dbReference type="PANTHER" id="PTHR30579:SF8">
    <property type="entry name" value="HTH-TYPE TRANSCRIPTIONAL REGULATOR HDFR"/>
    <property type="match status" value="1"/>
</dbReference>
<dbReference type="InterPro" id="IPR005119">
    <property type="entry name" value="LysR_subst-bd"/>
</dbReference>
<dbReference type="Proteomes" id="UP000240624">
    <property type="component" value="Unassembled WGS sequence"/>
</dbReference>
<evidence type="ECO:0000256" key="2">
    <source>
        <dbReference type="ARBA" id="ARBA00023015"/>
    </source>
</evidence>
<dbReference type="PANTHER" id="PTHR30579">
    <property type="entry name" value="TRANSCRIPTIONAL REGULATOR"/>
    <property type="match status" value="1"/>
</dbReference>
<reference evidence="7 8" key="1">
    <citation type="submission" date="2017-03" db="EMBL/GenBank/DDBJ databases">
        <authorList>
            <person name="Afonso C.L."/>
            <person name="Miller P.J."/>
            <person name="Scott M.A."/>
            <person name="Spackman E."/>
            <person name="Goraichik I."/>
            <person name="Dimitrov K.M."/>
            <person name="Suarez D.L."/>
            <person name="Swayne D.E."/>
        </authorList>
    </citation>
    <scope>NUCLEOTIDE SEQUENCE [LARGE SCALE GENOMIC DNA]</scope>
    <source>
        <strain evidence="7 8">CECT 8367</strain>
    </source>
</reference>
<dbReference type="FunFam" id="1.10.10.10:FF:000001">
    <property type="entry name" value="LysR family transcriptional regulator"/>
    <property type="match status" value="1"/>
</dbReference>
<keyword evidence="2" id="KW-0805">Transcription regulation</keyword>
<dbReference type="Gene3D" id="3.40.190.10">
    <property type="entry name" value="Periplasmic binding protein-like II"/>
    <property type="match status" value="1"/>
</dbReference>
<evidence type="ECO:0000313" key="9">
    <source>
        <dbReference type="Proteomes" id="UP000240624"/>
    </source>
</evidence>
<dbReference type="InterPro" id="IPR050176">
    <property type="entry name" value="LTTR"/>
</dbReference>
<dbReference type="InterPro" id="IPR036388">
    <property type="entry name" value="WH-like_DNA-bd_sf"/>
</dbReference>
<keyword evidence="9" id="KW-1185">Reference proteome</keyword>
<evidence type="ECO:0000256" key="4">
    <source>
        <dbReference type="ARBA" id="ARBA00023163"/>
    </source>
</evidence>
<sequence>MDTEVIKTLIEVVDTGSFSNAASRLNVAQTTVSARIKSLEERIGKKLLVRERNGVRLTSAGERLMTSASSFVHLGERMKRVAQNTSAHGALSVAVDHSLPTDYLARWINALQRGRPELYIRAFTLNPNEISDGISRADIDVALVHSAPSRTGVRSELLAEETLVFLSADSRTRSVIDPGFVYIDWGEEFESEFYKFFGNIPTPRVHVNSGQVAVRYAALKGGGGYGRLGAARDYIDKGMLQVIPEMPSFPYPLRAIHACDGNQDMIKFSLGCLRKALSIS</sequence>
<dbReference type="SUPFAM" id="SSF46785">
    <property type="entry name" value="Winged helix' DNA-binding domain"/>
    <property type="match status" value="1"/>
</dbReference>
<evidence type="ECO:0000313" key="6">
    <source>
        <dbReference type="EMBL" id="PSK80467.1"/>
    </source>
</evidence>
<reference evidence="6 9" key="2">
    <citation type="submission" date="2018-03" db="EMBL/GenBank/DDBJ databases">
        <title>Genomic Encyclopedia of Archaeal and Bacterial Type Strains, Phase II (KMG-II): from individual species to whole genera.</title>
        <authorList>
            <person name="Goeker M."/>
        </authorList>
    </citation>
    <scope>NUCLEOTIDE SEQUENCE [LARGE SCALE GENOMIC DNA]</scope>
    <source>
        <strain evidence="6 9">DSM 29956</strain>
    </source>
</reference>
<dbReference type="Pfam" id="PF03466">
    <property type="entry name" value="LysR_substrate"/>
    <property type="match status" value="1"/>
</dbReference>
<comment type="similarity">
    <text evidence="1">Belongs to the LysR transcriptional regulatory family.</text>
</comment>
<feature type="domain" description="HTH lysR-type" evidence="5">
    <location>
        <begin position="1"/>
        <end position="58"/>
    </location>
</feature>
<dbReference type="GO" id="GO:0003700">
    <property type="term" value="F:DNA-binding transcription factor activity"/>
    <property type="evidence" value="ECO:0007669"/>
    <property type="project" value="InterPro"/>
</dbReference>
<dbReference type="InterPro" id="IPR000847">
    <property type="entry name" value="LysR_HTH_N"/>
</dbReference>
<dbReference type="EMBL" id="PYGB01000022">
    <property type="protein sequence ID" value="PSK80467.1"/>
    <property type="molecule type" value="Genomic_DNA"/>
</dbReference>
<dbReference type="Pfam" id="PF00126">
    <property type="entry name" value="HTH_1"/>
    <property type="match status" value="1"/>
</dbReference>
<evidence type="ECO:0000256" key="3">
    <source>
        <dbReference type="ARBA" id="ARBA00023125"/>
    </source>
</evidence>